<keyword evidence="12" id="KW-0521">NADP</keyword>
<evidence type="ECO:0000256" key="5">
    <source>
        <dbReference type="ARBA" id="ARBA00010617"/>
    </source>
</evidence>
<evidence type="ECO:0000256" key="11">
    <source>
        <dbReference type="ARBA" id="ARBA00022827"/>
    </source>
</evidence>
<dbReference type="KEGG" id="mabb:MASS_1645"/>
<comment type="cofactor">
    <cofactor evidence="2 16">
        <name>heme</name>
        <dbReference type="ChEBI" id="CHEBI:30413"/>
    </cofactor>
</comment>
<dbReference type="PANTHER" id="PTHR24305:SF166">
    <property type="entry name" value="CYTOCHROME P450 12A4, MITOCHONDRIAL-RELATED"/>
    <property type="match status" value="1"/>
</dbReference>
<dbReference type="Gene3D" id="1.10.630.10">
    <property type="entry name" value="Cytochrome P450"/>
    <property type="match status" value="1"/>
</dbReference>
<keyword evidence="7 16" id="KW-0349">Heme</keyword>
<keyword evidence="10 16" id="KW-0479">Metal-binding</keyword>
<dbReference type="InterPro" id="IPR050121">
    <property type="entry name" value="Cytochrome_P450_monoxygenase"/>
</dbReference>
<keyword evidence="14 16" id="KW-0408">Iron</keyword>
<dbReference type="AlphaFoldDB" id="A0AB33A8S1"/>
<evidence type="ECO:0000256" key="12">
    <source>
        <dbReference type="ARBA" id="ARBA00022857"/>
    </source>
</evidence>
<dbReference type="PRINTS" id="PR00385">
    <property type="entry name" value="P450"/>
</dbReference>
<comment type="cofactor">
    <cofactor evidence="3">
        <name>FAD</name>
        <dbReference type="ChEBI" id="CHEBI:57692"/>
    </cofactor>
</comment>
<dbReference type="InterPro" id="IPR017972">
    <property type="entry name" value="Cyt_P450_CS"/>
</dbReference>
<comment type="similarity">
    <text evidence="4">In the N-terminal section; belongs to the cytochrome P450 family.</text>
</comment>
<dbReference type="InterPro" id="IPR001128">
    <property type="entry name" value="Cyt_P450"/>
</dbReference>
<sequence>MTNTRASTHGTAPLPHPRFRLPILGDLASVDFAQPIQGLAREARRHHGIFEQRIGDFPVVVVDGPELIEEINNEELWEKNVGPTLHKLRSVAGDGLFTAYNTEDNWRKAHDILMPAFTKQAMTNYHASIVDTVHELVTVWNSHAKNKSWVDVPFDLNRLTIEIISRSGFGYSFSSLADPRENPFLSAVLRELQYANRRTDSIPLYEQFLGGARRREHVADKRAIRAQIDKIIDARRAESRTGQSPDILDIMLTSSDPLTGEKLDNNNIGNQILTFLVAGSETSANAIAFALHFLSTHPDIAAKARAEVDASWPARAFPAFAFDQIAKLRYLRLVVDETLRLWPVAPGYFRQAKQDTTIGEGRYSFKEKDWVFVNLLAAQRHPSWGPDADQFNPDRFLTENRRKLPTHVHRPFGVGARACIGRQFAQHEILIALAAILHQYELTPRPGYKLKVSETLTLKPSALELGLTKRT</sequence>
<evidence type="ECO:0000256" key="7">
    <source>
        <dbReference type="ARBA" id="ARBA00022617"/>
    </source>
</evidence>
<comment type="cofactor">
    <cofactor evidence="1">
        <name>FMN</name>
        <dbReference type="ChEBI" id="CHEBI:58210"/>
    </cofactor>
</comment>
<organism evidence="18 19">
    <name type="scientific">Mycobacteroides abscessus subsp. bolletii 50594</name>
    <dbReference type="NCBI Taxonomy" id="1303024"/>
    <lineage>
        <taxon>Bacteria</taxon>
        <taxon>Bacillati</taxon>
        <taxon>Actinomycetota</taxon>
        <taxon>Actinomycetes</taxon>
        <taxon>Mycobacteriales</taxon>
        <taxon>Mycobacteriaceae</taxon>
        <taxon>Mycobacteroides</taxon>
        <taxon>Mycobacteroides abscessus</taxon>
    </lineage>
</organism>
<dbReference type="Pfam" id="PF00067">
    <property type="entry name" value="p450"/>
    <property type="match status" value="1"/>
</dbReference>
<evidence type="ECO:0000313" key="19">
    <source>
        <dbReference type="Proteomes" id="UP000013961"/>
    </source>
</evidence>
<dbReference type="PROSITE" id="PS00086">
    <property type="entry name" value="CYTOCHROME_P450"/>
    <property type="match status" value="1"/>
</dbReference>
<keyword evidence="13 17" id="KW-0560">Oxidoreductase</keyword>
<keyword evidence="9" id="KW-0288">FMN</keyword>
<keyword evidence="6" id="KW-0813">Transport</keyword>
<name>A0AB33A8S1_9MYCO</name>
<evidence type="ECO:0000313" key="18">
    <source>
        <dbReference type="EMBL" id="AGM28247.1"/>
    </source>
</evidence>
<dbReference type="InterPro" id="IPR002401">
    <property type="entry name" value="Cyt_P450_E_grp-I"/>
</dbReference>
<evidence type="ECO:0000256" key="1">
    <source>
        <dbReference type="ARBA" id="ARBA00001917"/>
    </source>
</evidence>
<evidence type="ECO:0000256" key="17">
    <source>
        <dbReference type="RuleBase" id="RU000461"/>
    </source>
</evidence>
<evidence type="ECO:0000256" key="4">
    <source>
        <dbReference type="ARBA" id="ARBA00010018"/>
    </source>
</evidence>
<evidence type="ECO:0000256" key="13">
    <source>
        <dbReference type="ARBA" id="ARBA00023002"/>
    </source>
</evidence>
<reference evidence="18 19" key="1">
    <citation type="journal article" date="2013" name="Genome Announc.">
        <title>Complete Genome Sequence of Mycobacterium massiliense Clinical Strain Asan 50594, Belonging to the Type II Genotype.</title>
        <authorList>
            <person name="Kim B.J."/>
            <person name="Kim B.R."/>
            <person name="Hong S.H."/>
            <person name="Seok S.H."/>
            <person name="Kook Y.H."/>
            <person name="Kim B.J."/>
        </authorList>
    </citation>
    <scope>NUCLEOTIDE SEQUENCE [LARGE SCALE GENOMIC DNA]</scope>
    <source>
        <strain evidence="18 19">50594</strain>
    </source>
</reference>
<keyword evidence="11" id="KW-0274">FAD</keyword>
<gene>
    <name evidence="18" type="ORF">MASS_1645</name>
</gene>
<dbReference type="PRINTS" id="PR00463">
    <property type="entry name" value="EP450I"/>
</dbReference>
<evidence type="ECO:0000256" key="2">
    <source>
        <dbReference type="ARBA" id="ARBA00001971"/>
    </source>
</evidence>
<dbReference type="Proteomes" id="UP000013961">
    <property type="component" value="Chromosome"/>
</dbReference>
<dbReference type="InterPro" id="IPR036396">
    <property type="entry name" value="Cyt_P450_sf"/>
</dbReference>
<evidence type="ECO:0000256" key="3">
    <source>
        <dbReference type="ARBA" id="ARBA00001974"/>
    </source>
</evidence>
<dbReference type="GO" id="GO:0004497">
    <property type="term" value="F:monooxygenase activity"/>
    <property type="evidence" value="ECO:0007669"/>
    <property type="project" value="UniProtKB-KW"/>
</dbReference>
<evidence type="ECO:0000256" key="15">
    <source>
        <dbReference type="ARBA" id="ARBA00023033"/>
    </source>
</evidence>
<dbReference type="EMBL" id="CP004374">
    <property type="protein sequence ID" value="AGM28247.1"/>
    <property type="molecule type" value="Genomic_DNA"/>
</dbReference>
<keyword evidence="15 17" id="KW-0503">Monooxygenase</keyword>
<dbReference type="RefSeq" id="WP_016342287.1">
    <property type="nucleotide sequence ID" value="NC_021282.1"/>
</dbReference>
<dbReference type="GO" id="GO:0005506">
    <property type="term" value="F:iron ion binding"/>
    <property type="evidence" value="ECO:0007669"/>
    <property type="project" value="InterPro"/>
</dbReference>
<comment type="similarity">
    <text evidence="5 17">Belongs to the cytochrome P450 family.</text>
</comment>
<dbReference type="PANTHER" id="PTHR24305">
    <property type="entry name" value="CYTOCHROME P450"/>
    <property type="match status" value="1"/>
</dbReference>
<evidence type="ECO:0000256" key="8">
    <source>
        <dbReference type="ARBA" id="ARBA00022630"/>
    </source>
</evidence>
<dbReference type="SUPFAM" id="SSF48264">
    <property type="entry name" value="Cytochrome P450"/>
    <property type="match status" value="1"/>
</dbReference>
<dbReference type="GO" id="GO:0020037">
    <property type="term" value="F:heme binding"/>
    <property type="evidence" value="ECO:0007669"/>
    <property type="project" value="InterPro"/>
</dbReference>
<feature type="binding site" description="axial binding residue" evidence="16">
    <location>
        <position position="419"/>
    </location>
    <ligand>
        <name>heme</name>
        <dbReference type="ChEBI" id="CHEBI:30413"/>
    </ligand>
    <ligandPart>
        <name>Fe</name>
        <dbReference type="ChEBI" id="CHEBI:18248"/>
    </ligandPart>
</feature>
<evidence type="ECO:0000256" key="14">
    <source>
        <dbReference type="ARBA" id="ARBA00023004"/>
    </source>
</evidence>
<keyword evidence="8" id="KW-0285">Flavoprotein</keyword>
<evidence type="ECO:0000256" key="9">
    <source>
        <dbReference type="ARBA" id="ARBA00022643"/>
    </source>
</evidence>
<dbReference type="FunFam" id="1.10.630.10:FF:000040">
    <property type="entry name" value="Bifunctional cytochrome P450/NADPH--P450 reductase"/>
    <property type="match status" value="1"/>
</dbReference>
<evidence type="ECO:0000256" key="10">
    <source>
        <dbReference type="ARBA" id="ARBA00022723"/>
    </source>
</evidence>
<evidence type="ECO:0000256" key="6">
    <source>
        <dbReference type="ARBA" id="ARBA00022448"/>
    </source>
</evidence>
<proteinExistence type="inferred from homology"/>
<protein>
    <submittedName>
        <fullName evidence="18">Cytochrome P450</fullName>
    </submittedName>
</protein>
<evidence type="ECO:0000256" key="16">
    <source>
        <dbReference type="PIRSR" id="PIRSR602401-1"/>
    </source>
</evidence>
<dbReference type="GO" id="GO:0016705">
    <property type="term" value="F:oxidoreductase activity, acting on paired donors, with incorporation or reduction of molecular oxygen"/>
    <property type="evidence" value="ECO:0007669"/>
    <property type="project" value="InterPro"/>
</dbReference>
<accession>A0AB33A8S1</accession>